<evidence type="ECO:0000256" key="1">
    <source>
        <dbReference type="SAM" id="Coils"/>
    </source>
</evidence>
<organism evidence="2 3">
    <name type="scientific">Gasterosteus aculeatus aculeatus</name>
    <name type="common">three-spined stickleback</name>
    <dbReference type="NCBI Taxonomy" id="481459"/>
    <lineage>
        <taxon>Eukaryota</taxon>
        <taxon>Metazoa</taxon>
        <taxon>Chordata</taxon>
        <taxon>Craniata</taxon>
        <taxon>Vertebrata</taxon>
        <taxon>Euteleostomi</taxon>
        <taxon>Actinopterygii</taxon>
        <taxon>Neopterygii</taxon>
        <taxon>Teleostei</taxon>
        <taxon>Neoteleostei</taxon>
        <taxon>Acanthomorphata</taxon>
        <taxon>Eupercaria</taxon>
        <taxon>Perciformes</taxon>
        <taxon>Cottioidei</taxon>
        <taxon>Gasterosteales</taxon>
        <taxon>Gasterosteidae</taxon>
        <taxon>Gasterosteus</taxon>
    </lineage>
</organism>
<dbReference type="Ensembl" id="ENSGACT00000043615.1">
    <property type="protein sequence ID" value="ENSGACP00000057923.1"/>
    <property type="gene ID" value="ENSGACG00000036003.1"/>
</dbReference>
<reference evidence="2" key="2">
    <citation type="submission" date="2025-08" db="UniProtKB">
        <authorList>
            <consortium name="Ensembl"/>
        </authorList>
    </citation>
    <scope>IDENTIFICATION</scope>
</reference>
<dbReference type="Pfam" id="PF15818">
    <property type="entry name" value="CCDC73"/>
    <property type="match status" value="1"/>
</dbReference>
<reference evidence="2" key="3">
    <citation type="submission" date="2025-09" db="UniProtKB">
        <authorList>
            <consortium name="Ensembl"/>
        </authorList>
    </citation>
    <scope>IDENTIFICATION</scope>
</reference>
<dbReference type="PANTHER" id="PTHR28660:SF1">
    <property type="entry name" value="COILED-COIL DOMAIN-CONTAINING PROTEIN 73"/>
    <property type="match status" value="1"/>
</dbReference>
<dbReference type="PANTHER" id="PTHR28660">
    <property type="entry name" value="COILED-COIL DOMAIN-CONTAINING PROTEIN 73"/>
    <property type="match status" value="1"/>
</dbReference>
<feature type="coiled-coil region" evidence="1">
    <location>
        <begin position="56"/>
        <end position="83"/>
    </location>
</feature>
<sequence>EDQISKLVLEKQELEWETSLQHQMEMLSNQHSESLVSVKKQVLIIVLFQGKYQISAELKDKEINNLKEKLKSLQLLKYNLEKRSNELVRRDFPLQTVDRGSVGVRKIKRRATGRC</sequence>
<accession>A0AAQ4R5M9</accession>
<reference evidence="2 3" key="1">
    <citation type="journal article" date="2021" name="G3 (Bethesda)">
        <title>Improved contiguity of the threespine stickleback genome using long-read sequencing.</title>
        <authorList>
            <person name="Nath S."/>
            <person name="Shaw D.E."/>
            <person name="White M.A."/>
        </authorList>
    </citation>
    <scope>NUCLEOTIDE SEQUENCE [LARGE SCALE GENOMIC DNA]</scope>
    <source>
        <strain evidence="2 3">Lake Benthic</strain>
    </source>
</reference>
<dbReference type="AlphaFoldDB" id="A0AAQ4R5M9"/>
<dbReference type="GeneTree" id="ENSGT00390000013482"/>
<evidence type="ECO:0000313" key="3">
    <source>
        <dbReference type="Proteomes" id="UP000007635"/>
    </source>
</evidence>
<dbReference type="InterPro" id="IPR031650">
    <property type="entry name" value="CCDC73"/>
</dbReference>
<name>A0AAQ4R5M9_GASAC</name>
<proteinExistence type="predicted"/>
<evidence type="ECO:0000313" key="2">
    <source>
        <dbReference type="Ensembl" id="ENSGACP00000057923.1"/>
    </source>
</evidence>
<dbReference type="Proteomes" id="UP000007635">
    <property type="component" value="Chromosome XIX"/>
</dbReference>
<protein>
    <submittedName>
        <fullName evidence="2">Uncharacterized protein</fullName>
    </submittedName>
</protein>
<keyword evidence="1" id="KW-0175">Coiled coil</keyword>
<keyword evidence="3" id="KW-1185">Reference proteome</keyword>